<protein>
    <submittedName>
        <fullName evidence="1">Uncharacterized protein</fullName>
    </submittedName>
</protein>
<comment type="caution">
    <text evidence="1">The sequence shown here is derived from an EMBL/GenBank/DDBJ whole genome shotgun (WGS) entry which is preliminary data.</text>
</comment>
<evidence type="ECO:0000313" key="1">
    <source>
        <dbReference type="EMBL" id="KAI4586971.1"/>
    </source>
</evidence>
<reference evidence="1" key="1">
    <citation type="submission" date="2022-03" db="EMBL/GenBank/DDBJ databases">
        <title>Genomic analyses of argali, domestic sheep and their hybrids provide insights into chromosomal evolution, heterosis and genetic basis of agronomic traits.</title>
        <authorList>
            <person name="Li M."/>
        </authorList>
    </citation>
    <scope>NUCLEOTIDE SEQUENCE</scope>
    <source>
        <strain evidence="1">F1 hybrid</strain>
    </source>
</reference>
<proteinExistence type="predicted"/>
<keyword evidence="2" id="KW-1185">Reference proteome</keyword>
<accession>A0ACB9VBX3</accession>
<dbReference type="EMBL" id="CM043028">
    <property type="protein sequence ID" value="KAI4586971.1"/>
    <property type="molecule type" value="Genomic_DNA"/>
</dbReference>
<dbReference type="Proteomes" id="UP001057279">
    <property type="component" value="Linkage Group LG03"/>
</dbReference>
<gene>
    <name evidence="1" type="ORF">MJG53_004758</name>
</gene>
<sequence length="121" mass="13067">MVAVGLCHFVVPIRASPGTVDLTGSRSLLSPRGWDGAQPLHGPSFSQGSLSHSAQVSRPGFHHDQHSSEVLTTGLPWTGNKAETRIPGSGVYSKPSQKCCKIQNRRSPCEEKMSWVILGYI</sequence>
<evidence type="ECO:0000313" key="2">
    <source>
        <dbReference type="Proteomes" id="UP001057279"/>
    </source>
</evidence>
<name>A0ACB9VBX3_9CETA</name>
<organism evidence="1 2">
    <name type="scientific">Ovis ammon polii x Ovis aries</name>
    <dbReference type="NCBI Taxonomy" id="2918886"/>
    <lineage>
        <taxon>Eukaryota</taxon>
        <taxon>Metazoa</taxon>
        <taxon>Chordata</taxon>
        <taxon>Craniata</taxon>
        <taxon>Vertebrata</taxon>
        <taxon>Euteleostomi</taxon>
        <taxon>Mammalia</taxon>
        <taxon>Eutheria</taxon>
        <taxon>Laurasiatheria</taxon>
        <taxon>Artiodactyla</taxon>
        <taxon>Ruminantia</taxon>
        <taxon>Pecora</taxon>
        <taxon>Bovidae</taxon>
        <taxon>Caprinae</taxon>
        <taxon>Ovis</taxon>
    </lineage>
</organism>